<reference evidence="1 2" key="1">
    <citation type="submission" date="2009-01" db="EMBL/GenBank/DDBJ databases">
        <authorList>
            <person name="Qin X."/>
            <person name="Bachman B."/>
            <person name="Battles P."/>
            <person name="Bell A."/>
            <person name="Bess C."/>
            <person name="Bickham C."/>
            <person name="Chaboub L."/>
            <person name="Chen D."/>
            <person name="Coyle M."/>
            <person name="Deiros D.R."/>
            <person name="Dinh H."/>
            <person name="Forbes L."/>
            <person name="Fowler G."/>
            <person name="Francisco L."/>
            <person name="Fu Q."/>
            <person name="Gubbala S."/>
            <person name="Hale W."/>
            <person name="Han Y."/>
            <person name="Hemphill L."/>
            <person name="Highlander S.K."/>
            <person name="Hirani K."/>
            <person name="Hogues M."/>
            <person name="Jackson L."/>
            <person name="Jakkamsetti A."/>
            <person name="Javaid M."/>
            <person name="Jiang H."/>
            <person name="Korchina V."/>
            <person name="Kovar C."/>
            <person name="Lara F."/>
            <person name="Lee S."/>
            <person name="Mata R."/>
            <person name="Mathew T."/>
            <person name="Moen C."/>
            <person name="Morales K."/>
            <person name="Munidasa M."/>
            <person name="Nazareth L."/>
            <person name="Ngo R."/>
            <person name="Nguyen L."/>
            <person name="Okwuonu G."/>
            <person name="Ongeri F."/>
            <person name="Patil S."/>
            <person name="Petrosino J."/>
            <person name="Pham C."/>
            <person name="Pham P."/>
            <person name="Pu L.-L."/>
            <person name="Puazo M."/>
            <person name="Raj R."/>
            <person name="Reid J."/>
            <person name="Rouhana J."/>
            <person name="Saada N."/>
            <person name="Shang Y."/>
            <person name="Simmons D."/>
            <person name="Thornton R."/>
            <person name="Warren J."/>
            <person name="Weissenberger G."/>
            <person name="Zhang J."/>
            <person name="Zhang L."/>
            <person name="Zhou C."/>
            <person name="Zhu D."/>
            <person name="Muzny D."/>
            <person name="Worley K."/>
            <person name="Gibbs R."/>
        </authorList>
    </citation>
    <scope>NUCLEOTIDE SEQUENCE [LARGE SCALE GENOMIC DNA]</scope>
    <source>
        <strain evidence="1 2">ATCC 33300</strain>
    </source>
</reference>
<gene>
    <name evidence="1" type="ORF">HMPREF0765_3472</name>
</gene>
<comment type="caution">
    <text evidence="1">The sequence shown here is derived from an EMBL/GenBank/DDBJ whole genome shotgun (WGS) entry which is preliminary data.</text>
</comment>
<accession>C2G1L6</accession>
<evidence type="ECO:0000313" key="1">
    <source>
        <dbReference type="EMBL" id="EEI90925.1"/>
    </source>
</evidence>
<proteinExistence type="predicted"/>
<dbReference type="AlphaFoldDB" id="C2G1L6"/>
<dbReference type="EMBL" id="ACHB01000079">
    <property type="protein sequence ID" value="EEI90925.1"/>
    <property type="molecule type" value="Genomic_DNA"/>
</dbReference>
<organism evidence="1 2">
    <name type="scientific">Sphingobacterium spiritivorum ATCC 33300</name>
    <dbReference type="NCBI Taxonomy" id="525372"/>
    <lineage>
        <taxon>Bacteria</taxon>
        <taxon>Pseudomonadati</taxon>
        <taxon>Bacteroidota</taxon>
        <taxon>Sphingobacteriia</taxon>
        <taxon>Sphingobacteriales</taxon>
        <taxon>Sphingobacteriaceae</taxon>
        <taxon>Sphingobacterium</taxon>
    </lineage>
</organism>
<name>C2G1L6_SPHSI</name>
<evidence type="ECO:0000313" key="2">
    <source>
        <dbReference type="Proteomes" id="UP000006241"/>
    </source>
</evidence>
<dbReference type="HOGENOM" id="CLU_3173340_0_0_10"/>
<sequence>MKVKIKIKGQINIKYKELIIRRVLKNSHSSKTIWGLRLLSYYILKIF</sequence>
<dbReference type="Proteomes" id="UP000006241">
    <property type="component" value="Unassembled WGS sequence"/>
</dbReference>
<protein>
    <submittedName>
        <fullName evidence="1">Uncharacterized protein</fullName>
    </submittedName>
</protein>